<feature type="region of interest" description="Disordered" evidence="1">
    <location>
        <begin position="198"/>
        <end position="367"/>
    </location>
</feature>
<gene>
    <name evidence="2" type="ORF">EAE32_06280</name>
</gene>
<dbReference type="Proteomes" id="UP000277871">
    <property type="component" value="Unassembled WGS sequence"/>
</dbReference>
<dbReference type="EMBL" id="RDEX01000001">
    <property type="protein sequence ID" value="RLY94744.1"/>
    <property type="molecule type" value="Genomic_DNA"/>
</dbReference>
<organism evidence="2 3">
    <name type="scientific">Kocuria tytonicola</name>
    <dbReference type="NCBI Taxonomy" id="2055946"/>
    <lineage>
        <taxon>Bacteria</taxon>
        <taxon>Bacillati</taxon>
        <taxon>Actinomycetota</taxon>
        <taxon>Actinomycetes</taxon>
        <taxon>Micrococcales</taxon>
        <taxon>Micrococcaceae</taxon>
        <taxon>Kocuria</taxon>
    </lineage>
</organism>
<evidence type="ECO:0000313" key="2">
    <source>
        <dbReference type="EMBL" id="RLY94744.1"/>
    </source>
</evidence>
<evidence type="ECO:0000256" key="1">
    <source>
        <dbReference type="SAM" id="MobiDB-lite"/>
    </source>
</evidence>
<name>A0A3L9L974_9MICC</name>
<dbReference type="AlphaFoldDB" id="A0A3L9L974"/>
<accession>A0A3L9L974</accession>
<comment type="caution">
    <text evidence="2">The sequence shown here is derived from an EMBL/GenBank/DDBJ whole genome shotgun (WGS) entry which is preliminary data.</text>
</comment>
<evidence type="ECO:0000313" key="3">
    <source>
        <dbReference type="Proteomes" id="UP000277871"/>
    </source>
</evidence>
<sequence length="406" mass="40497">MLSAAALTTTAVLCLSSCGAPDETSGVHGASPQSASPTGTGLHPGVFKAELPNGASVRITVPARRVPDERLEQLRREAGVPRATYATVDIDNRSGRSPVSASRLVLTARDGATYQLEHVSRAVKRWQPRASGGGHVTPSGTTLDAEAAQTLRNRICATARGASGDIPVGERGRNILVGDVSGIPDSFASLELVPLIGDRESAPVQGRPEGSTGTSGEPGHSDGPGEGGPPGGGGDESSRAPAGDIPPENPLPEDPQPTGPASPAVPPDPAVPPGPVGPVVPDPVNPPPVVPDPIVPNPIVPDPDPVPTVPPVPEPPVPEPTVPGEALPDPVVPTIDPPAPGVAAAAPESREKDGRVQHGSSVLGSAGTAPAVSCLVIPVPVSPSTPGLLAAAEVPDAVPGPAHGKT</sequence>
<feature type="compositionally biased region" description="Gly residues" evidence="1">
    <location>
        <begin position="222"/>
        <end position="235"/>
    </location>
</feature>
<reference evidence="2 3" key="1">
    <citation type="submission" date="2018-10" db="EMBL/GenBank/DDBJ databases">
        <title>Kocuria tytonicola, new bacteria from the preen glands of American barn owls (Tyto furcata).</title>
        <authorList>
            <person name="Braun M.S."/>
            <person name="Wang E."/>
            <person name="Zimmermann S."/>
            <person name="Boutin S."/>
            <person name="Wagner H."/>
            <person name="Wink M."/>
        </authorList>
    </citation>
    <scope>NUCLEOTIDE SEQUENCE [LARGE SCALE GENOMIC DNA]</scope>
    <source>
        <strain evidence="2 3">473</strain>
    </source>
</reference>
<feature type="region of interest" description="Disordered" evidence="1">
    <location>
        <begin position="22"/>
        <end position="41"/>
    </location>
</feature>
<proteinExistence type="predicted"/>
<protein>
    <submittedName>
        <fullName evidence="2">Uncharacterized protein</fullName>
    </submittedName>
</protein>
<keyword evidence="3" id="KW-1185">Reference proteome</keyword>
<feature type="compositionally biased region" description="Pro residues" evidence="1">
    <location>
        <begin position="247"/>
        <end position="321"/>
    </location>
</feature>